<keyword evidence="4 8" id="KW-0812">Transmembrane</keyword>
<evidence type="ECO:0000256" key="1">
    <source>
        <dbReference type="ARBA" id="ARBA00022475"/>
    </source>
</evidence>
<feature type="transmembrane region" description="Helical" evidence="8">
    <location>
        <begin position="260"/>
        <end position="285"/>
    </location>
</feature>
<name>A0A830EJ62_9EURY</name>
<keyword evidence="7 8" id="KW-0472">Membrane</keyword>
<keyword evidence="5" id="KW-0448">Lipopolysaccharide biosynthesis</keyword>
<dbReference type="InterPro" id="IPR050256">
    <property type="entry name" value="Glycosyltransferase_2"/>
</dbReference>
<dbReference type="Proteomes" id="UP000614221">
    <property type="component" value="Unassembled WGS sequence"/>
</dbReference>
<dbReference type="InterPro" id="IPR029044">
    <property type="entry name" value="Nucleotide-diphossugar_trans"/>
</dbReference>
<dbReference type="AlphaFoldDB" id="A0A830EJ62"/>
<evidence type="ECO:0000256" key="4">
    <source>
        <dbReference type="ARBA" id="ARBA00022692"/>
    </source>
</evidence>
<accession>A0A830EJ62</accession>
<dbReference type="GO" id="GO:0016757">
    <property type="term" value="F:glycosyltransferase activity"/>
    <property type="evidence" value="ECO:0007669"/>
    <property type="project" value="UniProtKB-KW"/>
</dbReference>
<keyword evidence="3 10" id="KW-0808">Transferase</keyword>
<feature type="transmembrane region" description="Helical" evidence="8">
    <location>
        <begin position="297"/>
        <end position="317"/>
    </location>
</feature>
<evidence type="ECO:0000256" key="3">
    <source>
        <dbReference type="ARBA" id="ARBA00022679"/>
    </source>
</evidence>
<feature type="domain" description="Glycosyltransferase 2-like" evidence="9">
    <location>
        <begin position="25"/>
        <end position="194"/>
    </location>
</feature>
<dbReference type="PANTHER" id="PTHR48090:SF3">
    <property type="entry name" value="UNDECAPRENYL-PHOSPHATE 4-DEOXY-4-FORMAMIDO-L-ARABINOSE TRANSFERASE"/>
    <property type="match status" value="1"/>
</dbReference>
<evidence type="ECO:0000256" key="7">
    <source>
        <dbReference type="ARBA" id="ARBA00023136"/>
    </source>
</evidence>
<comment type="caution">
    <text evidence="10">The sequence shown here is derived from an EMBL/GenBank/DDBJ whole genome shotgun (WGS) entry which is preliminary data.</text>
</comment>
<dbReference type="SUPFAM" id="SSF53448">
    <property type="entry name" value="Nucleotide-diphospho-sugar transferases"/>
    <property type="match status" value="1"/>
</dbReference>
<keyword evidence="6 8" id="KW-1133">Transmembrane helix</keyword>
<dbReference type="GO" id="GO:0005886">
    <property type="term" value="C:plasma membrane"/>
    <property type="evidence" value="ECO:0007669"/>
    <property type="project" value="TreeGrafter"/>
</dbReference>
<sequence>MATTEDVRDNASEFTGEDRDRVRTSVVLPAYNEVDNIEPLIEEIQSVFQTEPTFSPYNIVIVDDGSTDGTRGVIRDLAEHNENVLGLLLSRNFGQSAALNAGIKQATGEFIVTLDADRQNDPQDIPDLLNMLVSGDSESDSYDCVSGWRRDRNDPLTKTIPSAIQTRMARWTGPDIHDFGCTLKAYRSDALAEIELYGEGHRYIPAKLYNRGYRITEIPVNHRPRTEGSSKYGTKRLIRGFVDLLFQVFWNRYSTRPVHFLGGFGLVSFGTGMLIGIHAVLSKYILGVPLLPNLPRLVLTVALVLFGLILIMFGFLAEMITKLHYIERDPYRVEVVIGGGADNK</sequence>
<reference evidence="10" key="2">
    <citation type="submission" date="2020-09" db="EMBL/GenBank/DDBJ databases">
        <authorList>
            <person name="Sun Q."/>
            <person name="Ohkuma M."/>
        </authorList>
    </citation>
    <scope>NUCLEOTIDE SEQUENCE</scope>
    <source>
        <strain evidence="10">JCM 19018</strain>
    </source>
</reference>
<dbReference type="PANTHER" id="PTHR48090">
    <property type="entry name" value="UNDECAPRENYL-PHOSPHATE 4-DEOXY-4-FORMAMIDO-L-ARABINOSE TRANSFERASE-RELATED"/>
    <property type="match status" value="1"/>
</dbReference>
<evidence type="ECO:0000256" key="2">
    <source>
        <dbReference type="ARBA" id="ARBA00022676"/>
    </source>
</evidence>
<proteinExistence type="predicted"/>
<evidence type="ECO:0000313" key="11">
    <source>
        <dbReference type="Proteomes" id="UP000614221"/>
    </source>
</evidence>
<evidence type="ECO:0000313" key="10">
    <source>
        <dbReference type="EMBL" id="GGK62710.1"/>
    </source>
</evidence>
<dbReference type="InterPro" id="IPR001173">
    <property type="entry name" value="Glyco_trans_2-like"/>
</dbReference>
<evidence type="ECO:0000256" key="6">
    <source>
        <dbReference type="ARBA" id="ARBA00022989"/>
    </source>
</evidence>
<keyword evidence="2" id="KW-0328">Glycosyltransferase</keyword>
<evidence type="ECO:0000256" key="5">
    <source>
        <dbReference type="ARBA" id="ARBA00022985"/>
    </source>
</evidence>
<dbReference type="OrthoDB" id="46222at2157"/>
<dbReference type="Pfam" id="PF00535">
    <property type="entry name" value="Glycos_transf_2"/>
    <property type="match status" value="1"/>
</dbReference>
<dbReference type="EMBL" id="BMPD01000002">
    <property type="protein sequence ID" value="GGK62710.1"/>
    <property type="molecule type" value="Genomic_DNA"/>
</dbReference>
<evidence type="ECO:0000256" key="8">
    <source>
        <dbReference type="SAM" id="Phobius"/>
    </source>
</evidence>
<keyword evidence="1" id="KW-1003">Cell membrane</keyword>
<dbReference type="Gene3D" id="3.90.550.10">
    <property type="entry name" value="Spore Coat Polysaccharide Biosynthesis Protein SpsA, Chain A"/>
    <property type="match status" value="1"/>
</dbReference>
<reference evidence="10" key="1">
    <citation type="journal article" date="2014" name="Int. J. Syst. Evol. Microbiol.">
        <title>Complete genome sequence of Corynebacterium casei LMG S-19264T (=DSM 44701T), isolated from a smear-ripened cheese.</title>
        <authorList>
            <consortium name="US DOE Joint Genome Institute (JGI-PGF)"/>
            <person name="Walter F."/>
            <person name="Albersmeier A."/>
            <person name="Kalinowski J."/>
            <person name="Ruckert C."/>
        </authorList>
    </citation>
    <scope>NUCLEOTIDE SEQUENCE</scope>
    <source>
        <strain evidence="10">JCM 19018</strain>
    </source>
</reference>
<organism evidence="10 11">
    <name type="scientific">Haloarcula sebkhae</name>
    <dbReference type="NCBI Taxonomy" id="932660"/>
    <lineage>
        <taxon>Archaea</taxon>
        <taxon>Methanobacteriati</taxon>
        <taxon>Methanobacteriota</taxon>
        <taxon>Stenosarchaea group</taxon>
        <taxon>Halobacteria</taxon>
        <taxon>Halobacteriales</taxon>
        <taxon>Haloarculaceae</taxon>
        <taxon>Haloarcula</taxon>
    </lineage>
</organism>
<protein>
    <submittedName>
        <fullName evidence="10">Glycosyltransferase</fullName>
    </submittedName>
</protein>
<dbReference type="CDD" id="cd04187">
    <property type="entry name" value="DPM1_like_bac"/>
    <property type="match status" value="1"/>
</dbReference>
<dbReference type="RefSeq" id="WP_188976552.1">
    <property type="nucleotide sequence ID" value="NZ_BMPD01000002.1"/>
</dbReference>
<gene>
    <name evidence="10" type="ORF">GCM10009067_13940</name>
</gene>
<evidence type="ECO:0000259" key="9">
    <source>
        <dbReference type="Pfam" id="PF00535"/>
    </source>
</evidence>